<protein>
    <recommendedName>
        <fullName evidence="8">Fe2OG dioxygenase domain-containing protein</fullName>
    </recommendedName>
</protein>
<dbReference type="InterPro" id="IPR006620">
    <property type="entry name" value="Pro_4_hyd_alph"/>
</dbReference>
<dbReference type="InterPro" id="IPR005123">
    <property type="entry name" value="Oxoglu/Fe-dep_dioxygenase_dom"/>
</dbReference>
<dbReference type="GO" id="GO:0005506">
    <property type="term" value="F:iron ion binding"/>
    <property type="evidence" value="ECO:0007669"/>
    <property type="project" value="InterPro"/>
</dbReference>
<evidence type="ECO:0000256" key="3">
    <source>
        <dbReference type="ARBA" id="ARBA00022896"/>
    </source>
</evidence>
<dbReference type="Proteomes" id="UP000023152">
    <property type="component" value="Unassembled WGS sequence"/>
</dbReference>
<feature type="region of interest" description="Disordered" evidence="7">
    <location>
        <begin position="1"/>
        <end position="24"/>
    </location>
</feature>
<keyword evidence="4" id="KW-0223">Dioxygenase</keyword>
<dbReference type="Gene3D" id="2.60.120.620">
    <property type="entry name" value="q2cbj1_9rhob like domain"/>
    <property type="match status" value="1"/>
</dbReference>
<keyword evidence="6" id="KW-0408">Iron</keyword>
<keyword evidence="5" id="KW-0560">Oxidoreductase</keyword>
<keyword evidence="3" id="KW-0847">Vitamin C</keyword>
<comment type="caution">
    <text evidence="9">The sequence shown here is derived from an EMBL/GenBank/DDBJ whole genome shotgun (WGS) entry which is preliminary data.</text>
</comment>
<reference evidence="9 10" key="1">
    <citation type="journal article" date="2013" name="Curr. Biol.">
        <title>The Genome of the Foraminiferan Reticulomyxa filosa.</title>
        <authorList>
            <person name="Glockner G."/>
            <person name="Hulsmann N."/>
            <person name="Schleicher M."/>
            <person name="Noegel A.A."/>
            <person name="Eichinger L."/>
            <person name="Gallinger C."/>
            <person name="Pawlowski J."/>
            <person name="Sierra R."/>
            <person name="Euteneuer U."/>
            <person name="Pillet L."/>
            <person name="Moustafa A."/>
            <person name="Platzer M."/>
            <person name="Groth M."/>
            <person name="Szafranski K."/>
            <person name="Schliwa M."/>
        </authorList>
    </citation>
    <scope>NUCLEOTIDE SEQUENCE [LARGE SCALE GENOMIC DNA]</scope>
</reference>
<dbReference type="EMBL" id="ASPP01004578">
    <property type="protein sequence ID" value="ETO31953.1"/>
    <property type="molecule type" value="Genomic_DNA"/>
</dbReference>
<dbReference type="OrthoDB" id="1736837at2759"/>
<keyword evidence="2" id="KW-0479">Metal-binding</keyword>
<dbReference type="AlphaFoldDB" id="X6P1E2"/>
<organism evidence="9 10">
    <name type="scientific">Reticulomyxa filosa</name>
    <dbReference type="NCBI Taxonomy" id="46433"/>
    <lineage>
        <taxon>Eukaryota</taxon>
        <taxon>Sar</taxon>
        <taxon>Rhizaria</taxon>
        <taxon>Retaria</taxon>
        <taxon>Foraminifera</taxon>
        <taxon>Monothalamids</taxon>
        <taxon>Reticulomyxidae</taxon>
        <taxon>Reticulomyxa</taxon>
    </lineage>
</organism>
<evidence type="ECO:0000256" key="1">
    <source>
        <dbReference type="ARBA" id="ARBA00001961"/>
    </source>
</evidence>
<dbReference type="PANTHER" id="PTHR24014:SF4">
    <property type="entry name" value="2-OXOGLUTARATE AND IRON-DEPENDENT OXYGENASE DOMAIN-CONTAINING PROTEIN 2"/>
    <property type="match status" value="1"/>
</dbReference>
<evidence type="ECO:0000256" key="4">
    <source>
        <dbReference type="ARBA" id="ARBA00022964"/>
    </source>
</evidence>
<name>X6P1E2_RETFI</name>
<accession>X6P1E2</accession>
<evidence type="ECO:0000313" key="9">
    <source>
        <dbReference type="EMBL" id="ETO31953.1"/>
    </source>
</evidence>
<evidence type="ECO:0000256" key="2">
    <source>
        <dbReference type="ARBA" id="ARBA00022723"/>
    </source>
</evidence>
<dbReference type="OMA" id="EVEHMER"/>
<dbReference type="GO" id="GO:0016705">
    <property type="term" value="F:oxidoreductase activity, acting on paired donors, with incorporation or reduction of molecular oxygen"/>
    <property type="evidence" value="ECO:0007669"/>
    <property type="project" value="InterPro"/>
</dbReference>
<evidence type="ECO:0000256" key="5">
    <source>
        <dbReference type="ARBA" id="ARBA00023002"/>
    </source>
</evidence>
<evidence type="ECO:0000256" key="7">
    <source>
        <dbReference type="SAM" id="MobiDB-lite"/>
    </source>
</evidence>
<sequence>MAKKPEIVNEPTISPYSSKKTENAQNTSKVIKNEVLSTQLHGLFGLDHYPNYLLRWNIADINKLENYFHQTLALISKQKQQLMSIYEITNEFKEGILHKFDYVRNFEKVFHPKFLENVDIDIKGDGKLYCNWNFNAISELLVEEIEHVYSFPLLCKEFCEQIVYHGKQFVTFIQNLSEKKEKEGEEKEKEKKQNTELLLSLKRCVLDWMSLHWLNDLLLNEIVNGIATKIYQSELYYNCKCVSTDPSVKSQIRKLNWRHGYLIGYRSKEELLKQQQITTSSDNLLFLRSELIPHTDDSEITLNICLTKNFEGGKLILHGLRNNSASTEDIYEIICQQGYAIIHPGRLLHQVTPVTKGERIMLIVWCRDTVNLRNQVCPCCWINRRSDTNCIAGDQWN</sequence>
<evidence type="ECO:0000259" key="8">
    <source>
        <dbReference type="PROSITE" id="PS51471"/>
    </source>
</evidence>
<keyword evidence="10" id="KW-1185">Reference proteome</keyword>
<dbReference type="PANTHER" id="PTHR24014">
    <property type="entry name" value="2-OXOGLUTARATE AND IRON-DEPENDENT OXYGENASE DOMAIN-CONTAINING PROTEIN 2"/>
    <property type="match status" value="1"/>
</dbReference>
<dbReference type="GO" id="GO:0031418">
    <property type="term" value="F:L-ascorbic acid binding"/>
    <property type="evidence" value="ECO:0007669"/>
    <property type="project" value="UniProtKB-KW"/>
</dbReference>
<feature type="domain" description="Fe2OG dioxygenase" evidence="8">
    <location>
        <begin position="267"/>
        <end position="368"/>
    </location>
</feature>
<dbReference type="GO" id="GO:0051213">
    <property type="term" value="F:dioxygenase activity"/>
    <property type="evidence" value="ECO:0007669"/>
    <property type="project" value="UniProtKB-KW"/>
</dbReference>
<dbReference type="SMART" id="SM00702">
    <property type="entry name" value="P4Hc"/>
    <property type="match status" value="1"/>
</dbReference>
<feature type="compositionally biased region" description="Polar residues" evidence="7">
    <location>
        <begin position="11"/>
        <end position="24"/>
    </location>
</feature>
<comment type="cofactor">
    <cofactor evidence="1">
        <name>L-ascorbate</name>
        <dbReference type="ChEBI" id="CHEBI:38290"/>
    </cofactor>
</comment>
<evidence type="ECO:0000256" key="6">
    <source>
        <dbReference type="ARBA" id="ARBA00023004"/>
    </source>
</evidence>
<dbReference type="PROSITE" id="PS51471">
    <property type="entry name" value="FE2OG_OXY"/>
    <property type="match status" value="1"/>
</dbReference>
<proteinExistence type="predicted"/>
<gene>
    <name evidence="9" type="ORF">RFI_05163</name>
</gene>
<evidence type="ECO:0000313" key="10">
    <source>
        <dbReference type="Proteomes" id="UP000023152"/>
    </source>
</evidence>